<dbReference type="GO" id="GO:0003677">
    <property type="term" value="F:DNA binding"/>
    <property type="evidence" value="ECO:0007669"/>
    <property type="project" value="InterPro"/>
</dbReference>
<dbReference type="AlphaFoldDB" id="A0A9X3F3X5"/>
<dbReference type="NCBIfam" id="TIGR02985">
    <property type="entry name" value="Sig70_bacteroi1"/>
    <property type="match status" value="1"/>
</dbReference>
<dbReference type="InterPro" id="IPR013325">
    <property type="entry name" value="RNA_pol_sigma_r2"/>
</dbReference>
<dbReference type="NCBIfam" id="TIGR02937">
    <property type="entry name" value="sigma70-ECF"/>
    <property type="match status" value="1"/>
</dbReference>
<reference evidence="7" key="1">
    <citation type="submission" date="2022-11" db="EMBL/GenBank/DDBJ databases">
        <title>Marilongibacter aestuarii gen. nov., sp. nov., isolated from tidal flat sediment.</title>
        <authorList>
            <person name="Jiayan W."/>
        </authorList>
    </citation>
    <scope>NUCLEOTIDE SEQUENCE</scope>
    <source>
        <strain evidence="7">Z1-6</strain>
    </source>
</reference>
<sequence>MELSQNIKILQTKISVEDDERAFKQFFDLFAGRLYQFAFSFLKNKSVAEEAVSDVFFKVWLNRSELVNIQNVKAYLFKATYNTSLNYLDEIKRKKAISLEDIEVDLGIDLLCPETELINQELKELIDAAIEDLPSRCKIIYKMAKVEQMKYKEIGELLEISVKTINHQLSIALKKIGEAIKTYLQEQGDDKNFVVLFQMIIPDK</sequence>
<dbReference type="InterPro" id="IPR014284">
    <property type="entry name" value="RNA_pol_sigma-70_dom"/>
</dbReference>
<dbReference type="PANTHER" id="PTHR43133:SF46">
    <property type="entry name" value="RNA POLYMERASE SIGMA-70 FACTOR ECF SUBFAMILY"/>
    <property type="match status" value="1"/>
</dbReference>
<dbReference type="InterPro" id="IPR013324">
    <property type="entry name" value="RNA_pol_sigma_r3/r4-like"/>
</dbReference>
<dbReference type="Gene3D" id="1.10.1740.10">
    <property type="match status" value="1"/>
</dbReference>
<dbReference type="Pfam" id="PF08281">
    <property type="entry name" value="Sigma70_r4_2"/>
    <property type="match status" value="1"/>
</dbReference>
<evidence type="ECO:0000259" key="6">
    <source>
        <dbReference type="Pfam" id="PF08281"/>
    </source>
</evidence>
<dbReference type="InterPro" id="IPR007627">
    <property type="entry name" value="RNA_pol_sigma70_r2"/>
</dbReference>
<comment type="caution">
    <text evidence="7">The sequence shown here is derived from an EMBL/GenBank/DDBJ whole genome shotgun (WGS) entry which is preliminary data.</text>
</comment>
<dbReference type="RefSeq" id="WP_343331710.1">
    <property type="nucleotide sequence ID" value="NZ_JAPOHD010000007.1"/>
</dbReference>
<dbReference type="SUPFAM" id="SSF88659">
    <property type="entry name" value="Sigma3 and sigma4 domains of RNA polymerase sigma factors"/>
    <property type="match status" value="1"/>
</dbReference>
<name>A0A9X3F3X5_9BACT</name>
<proteinExistence type="inferred from homology"/>
<gene>
    <name evidence="7" type="ORF">OU798_03410</name>
</gene>
<dbReference type="PANTHER" id="PTHR43133">
    <property type="entry name" value="RNA POLYMERASE ECF-TYPE SIGMA FACTO"/>
    <property type="match status" value="1"/>
</dbReference>
<dbReference type="GO" id="GO:0006352">
    <property type="term" value="P:DNA-templated transcription initiation"/>
    <property type="evidence" value="ECO:0007669"/>
    <property type="project" value="InterPro"/>
</dbReference>
<dbReference type="SUPFAM" id="SSF88946">
    <property type="entry name" value="Sigma2 domain of RNA polymerase sigma factors"/>
    <property type="match status" value="1"/>
</dbReference>
<organism evidence="7 8">
    <name type="scientific">Draconibacterium aestuarii</name>
    <dbReference type="NCBI Taxonomy" id="2998507"/>
    <lineage>
        <taxon>Bacteria</taxon>
        <taxon>Pseudomonadati</taxon>
        <taxon>Bacteroidota</taxon>
        <taxon>Bacteroidia</taxon>
        <taxon>Marinilabiliales</taxon>
        <taxon>Prolixibacteraceae</taxon>
        <taxon>Draconibacterium</taxon>
    </lineage>
</organism>
<evidence type="ECO:0000259" key="5">
    <source>
        <dbReference type="Pfam" id="PF04542"/>
    </source>
</evidence>
<dbReference type="GO" id="GO:0016987">
    <property type="term" value="F:sigma factor activity"/>
    <property type="evidence" value="ECO:0007669"/>
    <property type="project" value="UniProtKB-KW"/>
</dbReference>
<evidence type="ECO:0000256" key="3">
    <source>
        <dbReference type="ARBA" id="ARBA00023082"/>
    </source>
</evidence>
<dbReference type="Proteomes" id="UP001145087">
    <property type="component" value="Unassembled WGS sequence"/>
</dbReference>
<dbReference type="EMBL" id="JAPOHD010000007">
    <property type="protein sequence ID" value="MCY1719372.1"/>
    <property type="molecule type" value="Genomic_DNA"/>
</dbReference>
<protein>
    <submittedName>
        <fullName evidence="7">RNA polymerase sigma-70 factor</fullName>
    </submittedName>
</protein>
<feature type="domain" description="RNA polymerase sigma-70 region 2" evidence="5">
    <location>
        <begin position="29"/>
        <end position="89"/>
    </location>
</feature>
<evidence type="ECO:0000256" key="2">
    <source>
        <dbReference type="ARBA" id="ARBA00023015"/>
    </source>
</evidence>
<keyword evidence="3" id="KW-0731">Sigma factor</keyword>
<evidence type="ECO:0000313" key="7">
    <source>
        <dbReference type="EMBL" id="MCY1719372.1"/>
    </source>
</evidence>
<keyword evidence="2" id="KW-0805">Transcription regulation</keyword>
<dbReference type="InterPro" id="IPR036388">
    <property type="entry name" value="WH-like_DNA-bd_sf"/>
</dbReference>
<evidence type="ECO:0000256" key="1">
    <source>
        <dbReference type="ARBA" id="ARBA00010641"/>
    </source>
</evidence>
<accession>A0A9X3F3X5</accession>
<comment type="similarity">
    <text evidence="1">Belongs to the sigma-70 factor family. ECF subfamily.</text>
</comment>
<keyword evidence="4" id="KW-0804">Transcription</keyword>
<dbReference type="Gene3D" id="1.10.10.10">
    <property type="entry name" value="Winged helix-like DNA-binding domain superfamily/Winged helix DNA-binding domain"/>
    <property type="match status" value="1"/>
</dbReference>
<dbReference type="InterPro" id="IPR013249">
    <property type="entry name" value="RNA_pol_sigma70_r4_t2"/>
</dbReference>
<evidence type="ECO:0000256" key="4">
    <source>
        <dbReference type="ARBA" id="ARBA00023163"/>
    </source>
</evidence>
<feature type="domain" description="RNA polymerase sigma factor 70 region 4 type 2" evidence="6">
    <location>
        <begin position="124"/>
        <end position="176"/>
    </location>
</feature>
<dbReference type="Pfam" id="PF04542">
    <property type="entry name" value="Sigma70_r2"/>
    <property type="match status" value="1"/>
</dbReference>
<keyword evidence="8" id="KW-1185">Reference proteome</keyword>
<evidence type="ECO:0000313" key="8">
    <source>
        <dbReference type="Proteomes" id="UP001145087"/>
    </source>
</evidence>
<dbReference type="InterPro" id="IPR014327">
    <property type="entry name" value="RNA_pol_sigma70_bacteroid"/>
</dbReference>
<dbReference type="InterPro" id="IPR039425">
    <property type="entry name" value="RNA_pol_sigma-70-like"/>
</dbReference>